<dbReference type="PANTHER" id="PTHR32083:SF34">
    <property type="entry name" value="COILED-COIL DOMAIN-CONTAINING PROTEIN 146"/>
    <property type="match status" value="1"/>
</dbReference>
<feature type="coiled-coil region" evidence="2">
    <location>
        <begin position="673"/>
        <end position="771"/>
    </location>
</feature>
<evidence type="ECO:0000313" key="4">
    <source>
        <dbReference type="EMBL" id="VCX41423.1"/>
    </source>
</evidence>
<feature type="region of interest" description="Disordered" evidence="3">
    <location>
        <begin position="1"/>
        <end position="24"/>
    </location>
</feature>
<accession>A0A9X9MBE7</accession>
<keyword evidence="1 2" id="KW-0175">Coiled coil</keyword>
<evidence type="ECO:0000256" key="1">
    <source>
        <dbReference type="ARBA" id="ARBA00023054"/>
    </source>
</evidence>
<organism evidence="4 5">
    <name type="scientific">Gulo gulo</name>
    <name type="common">Wolverine</name>
    <name type="synonym">Gluton</name>
    <dbReference type="NCBI Taxonomy" id="48420"/>
    <lineage>
        <taxon>Eukaryota</taxon>
        <taxon>Metazoa</taxon>
        <taxon>Chordata</taxon>
        <taxon>Craniata</taxon>
        <taxon>Vertebrata</taxon>
        <taxon>Euteleostomi</taxon>
        <taxon>Mammalia</taxon>
        <taxon>Eutheria</taxon>
        <taxon>Laurasiatheria</taxon>
        <taxon>Carnivora</taxon>
        <taxon>Caniformia</taxon>
        <taxon>Musteloidea</taxon>
        <taxon>Mustelidae</taxon>
        <taxon>Guloninae</taxon>
        <taxon>Gulo</taxon>
    </lineage>
</organism>
<evidence type="ECO:0000256" key="2">
    <source>
        <dbReference type="SAM" id="Coils"/>
    </source>
</evidence>
<feature type="coiled-coil region" evidence="2">
    <location>
        <begin position="593"/>
        <end position="637"/>
    </location>
</feature>
<comment type="caution">
    <text evidence="4">The sequence shown here is derived from an EMBL/GenBank/DDBJ whole genome shotgun (WGS) entry which is preliminary data.</text>
</comment>
<sequence>MEDSATDTEQEEEEETEEKDQEDPIYAVAPTINIQDERCVDLSTTPAFICLQELHSMGKLPGTRMAELKAKYTLLHDTVVSTQESEVQLLEDAKRFTEQIRQQQFHLQQADDFPEAFTTEVSKMREQLLKYQNEYNAVKEREFHNQYRLNSLTEEKNLIIKEFEKIPKPGEMEKKMRLLRESTEELRKEIIQKKLEIKNLREDLASKQKQLLKEQKELEELLEYQVNLKDEVVHHQAVPVQIGKEIEKTTRKKVEMEKKKIVLEYELKELNDSLKKVETKINSIMEEKEDVIKEVESKRALLEIREREYNQLVKLLELTRENEATSLTERGILDLNLRNCLIDKQNYHDELSRKQREKERDFRNLKKTELLLKVSWDALTQTQALHQRLLLEMEAIPKDDSILSERRRELHKEVEMAKRNLAQQKILSEAESKLVEQQLAEENKLLKEQENMRELVFNLVRMTQIKIDEKEQKSKDFLKAQQKYTNVVKEIKAKDLEIRIHKKKKHEIHRRLKEFAKLYDTIRNERNKFVNLLHKAHQKVNEIKERHKMSLNELEILRNSAVTQERKLQNCMLKHANNVTIRESMQNDVCKIVAKLQEMKEKKEIQLNNIDRLANMITMIEEEMVQLRKRYEKAVQHRNESGVQLIEREEEVCIFYEKMNIQEKMKLNGEIEIHVLEEKIRFLKLKIAEKQRQIHVTQKLLPTKRALDADLAVLQIQFSQCTDRIKDLEKKFINPEDESRIRFIPGKDMTQEEMIKKLDALELQLAKKEEKLLEKDFIYEQVSRLTDRLCSKTQAYKQDTLLLAKKMNGYRKKIKDATEQMMALVAELSMKQALAIELQKEVREKEDFIFSCNSRIEKGLPLNKDIEREWLKVLRDEEMYALAIAEKSREFLVTDNRQLPNGVYTTAEPRPNAYIPEAEATLPLPKPYGALAPFKPSEPGANMRHIRKPVTKPIEI</sequence>
<evidence type="ECO:0000256" key="3">
    <source>
        <dbReference type="SAM" id="MobiDB-lite"/>
    </source>
</evidence>
<dbReference type="Proteomes" id="UP000269945">
    <property type="component" value="Unassembled WGS sequence"/>
</dbReference>
<evidence type="ECO:0008006" key="6">
    <source>
        <dbReference type="Google" id="ProtNLM"/>
    </source>
</evidence>
<gene>
    <name evidence="4" type="ORF">BN2614_LOCUS4</name>
</gene>
<evidence type="ECO:0000313" key="5">
    <source>
        <dbReference type="Proteomes" id="UP000269945"/>
    </source>
</evidence>
<keyword evidence="5" id="KW-1185">Reference proteome</keyword>
<reference evidence="4 5" key="1">
    <citation type="submission" date="2018-10" db="EMBL/GenBank/DDBJ databases">
        <authorList>
            <person name="Ekblom R."/>
            <person name="Jareborg N."/>
        </authorList>
    </citation>
    <scope>NUCLEOTIDE SEQUENCE [LARGE SCALE GENOMIC DNA]</scope>
    <source>
        <tissue evidence="4">Muscle</tissue>
    </source>
</reference>
<dbReference type="EMBL" id="CYRY02045897">
    <property type="protein sequence ID" value="VCX41423.1"/>
    <property type="molecule type" value="Genomic_DNA"/>
</dbReference>
<proteinExistence type="predicted"/>
<feature type="coiled-coil region" evidence="2">
    <location>
        <begin position="176"/>
        <end position="312"/>
    </location>
</feature>
<dbReference type="AlphaFoldDB" id="A0A9X9MBE7"/>
<feature type="compositionally biased region" description="Acidic residues" evidence="3">
    <location>
        <begin position="1"/>
        <end position="23"/>
    </location>
</feature>
<protein>
    <recommendedName>
        <fullName evidence="6">Coiled-coil domain-containing protein 146</fullName>
    </recommendedName>
</protein>
<dbReference type="GO" id="GO:0005856">
    <property type="term" value="C:cytoskeleton"/>
    <property type="evidence" value="ECO:0007669"/>
    <property type="project" value="TreeGrafter"/>
</dbReference>
<name>A0A9X9MBE7_GULGU</name>
<feature type="coiled-coil region" evidence="2">
    <location>
        <begin position="407"/>
        <end position="452"/>
    </location>
</feature>
<dbReference type="PANTHER" id="PTHR32083">
    <property type="entry name" value="CILIA AND FLAGELLA-ASSOCIATED PROTEIN 58-RELATED"/>
    <property type="match status" value="1"/>
</dbReference>